<dbReference type="OrthoDB" id="6403916at2759"/>
<feature type="compositionally biased region" description="Polar residues" evidence="1">
    <location>
        <begin position="126"/>
        <end position="149"/>
    </location>
</feature>
<feature type="compositionally biased region" description="Polar residues" evidence="1">
    <location>
        <begin position="177"/>
        <end position="199"/>
    </location>
</feature>
<accession>A0A8J4XRG1</accession>
<feature type="region of interest" description="Disordered" evidence="1">
    <location>
        <begin position="1"/>
        <end position="240"/>
    </location>
</feature>
<feature type="compositionally biased region" description="Polar residues" evidence="1">
    <location>
        <begin position="58"/>
        <end position="83"/>
    </location>
</feature>
<sequence>MMRRMKIRAKPNFGGGGGAPRGGSVPGKGSGVAVEAQGSQTQDKIISAPVEEGGLCPSQATGTDTLSAGSAEPTSVTQGQGMSNEAGDVEPLMGAKSHDGATASPSCQINTAQPSPTGVQEMDSLEATQGTEKLQAVTESTSESGNTVSLDEKSHVASTPLESDACPVPKPHDQPLSEPQHSASDAASQSIHQSMTHTPAKSVDVSFPHDAMPLNETVNDAPKDIQQDSKGKSAVCMRRNKLKVKPMFGGVRKAGVMDKPKMKASDNDTNAPNIKIEGGLEKPSVNQANNQEIVSSPEDIDGKHLNLEMQERPDTDTDVSHISKKLKEQVKTTDPNEKTSAILESSQPCEIHSTKKEMLQVKEEGKSKNVVPVRICKEEVTKGSVETPAAVNQMQVWEAIMYLHKPPLKAVPQQLASRDEQKIRAKPTLIMKKKKESDNTKVKLMEQAPVTSHQGRMYHPKRVLQGEVRVWHQILLW</sequence>
<dbReference type="Proteomes" id="UP000770661">
    <property type="component" value="Unassembled WGS sequence"/>
</dbReference>
<reference evidence="2" key="1">
    <citation type="submission" date="2020-07" db="EMBL/GenBank/DDBJ databases">
        <title>The High-quality genome of the commercially important snow crab, Chionoecetes opilio.</title>
        <authorList>
            <person name="Jeong J.-H."/>
            <person name="Ryu S."/>
        </authorList>
    </citation>
    <scope>NUCLEOTIDE SEQUENCE</scope>
    <source>
        <strain evidence="2">MADBK_172401_WGS</strain>
        <tissue evidence="2">Digestive gland</tissue>
    </source>
</reference>
<keyword evidence="3" id="KW-1185">Reference proteome</keyword>
<feature type="compositionally biased region" description="Basic and acidic residues" evidence="1">
    <location>
        <begin position="221"/>
        <end position="231"/>
    </location>
</feature>
<feature type="compositionally biased region" description="Polar residues" evidence="1">
    <location>
        <begin position="103"/>
        <end position="118"/>
    </location>
</feature>
<dbReference type="EMBL" id="JACEEZ010022009">
    <property type="protein sequence ID" value="KAG0712883.1"/>
    <property type="molecule type" value="Genomic_DNA"/>
</dbReference>
<dbReference type="AlphaFoldDB" id="A0A8J4XRG1"/>
<evidence type="ECO:0000313" key="2">
    <source>
        <dbReference type="EMBL" id="KAG0712883.1"/>
    </source>
</evidence>
<comment type="caution">
    <text evidence="2">The sequence shown here is derived from an EMBL/GenBank/DDBJ whole genome shotgun (WGS) entry which is preliminary data.</text>
</comment>
<protein>
    <submittedName>
        <fullName evidence="2">Uncharacterized protein</fullName>
    </submittedName>
</protein>
<gene>
    <name evidence="2" type="ORF">GWK47_017424</name>
</gene>
<evidence type="ECO:0000256" key="1">
    <source>
        <dbReference type="SAM" id="MobiDB-lite"/>
    </source>
</evidence>
<organism evidence="2 3">
    <name type="scientific">Chionoecetes opilio</name>
    <name type="common">Atlantic snow crab</name>
    <name type="synonym">Cancer opilio</name>
    <dbReference type="NCBI Taxonomy" id="41210"/>
    <lineage>
        <taxon>Eukaryota</taxon>
        <taxon>Metazoa</taxon>
        <taxon>Ecdysozoa</taxon>
        <taxon>Arthropoda</taxon>
        <taxon>Crustacea</taxon>
        <taxon>Multicrustacea</taxon>
        <taxon>Malacostraca</taxon>
        <taxon>Eumalacostraca</taxon>
        <taxon>Eucarida</taxon>
        <taxon>Decapoda</taxon>
        <taxon>Pleocyemata</taxon>
        <taxon>Brachyura</taxon>
        <taxon>Eubrachyura</taxon>
        <taxon>Majoidea</taxon>
        <taxon>Majidae</taxon>
        <taxon>Chionoecetes</taxon>
    </lineage>
</organism>
<evidence type="ECO:0000313" key="3">
    <source>
        <dbReference type="Proteomes" id="UP000770661"/>
    </source>
</evidence>
<name>A0A8J4XRG1_CHIOP</name>
<proteinExistence type="predicted"/>
<feature type="compositionally biased region" description="Gly residues" evidence="1">
    <location>
        <begin position="13"/>
        <end position="30"/>
    </location>
</feature>